<evidence type="ECO:0000256" key="2">
    <source>
        <dbReference type="SAM" id="Phobius"/>
    </source>
</evidence>
<dbReference type="RefSeq" id="XP_025344517.1">
    <property type="nucleotide sequence ID" value="XM_025487501.1"/>
</dbReference>
<keyword evidence="2" id="KW-1133">Transmembrane helix</keyword>
<keyword evidence="2" id="KW-0812">Transmembrane</keyword>
<proteinExistence type="predicted"/>
<evidence type="ECO:0000313" key="3">
    <source>
        <dbReference type="EMBL" id="PVH23577.1"/>
    </source>
</evidence>
<organism evidence="3 4">
    <name type="scientific">Candidozyma haemuli</name>
    <dbReference type="NCBI Taxonomy" id="45357"/>
    <lineage>
        <taxon>Eukaryota</taxon>
        <taxon>Fungi</taxon>
        <taxon>Dikarya</taxon>
        <taxon>Ascomycota</taxon>
        <taxon>Saccharomycotina</taxon>
        <taxon>Pichiomycetes</taxon>
        <taxon>Metschnikowiaceae</taxon>
        <taxon>Candidozyma</taxon>
    </lineage>
</organism>
<feature type="transmembrane region" description="Helical" evidence="2">
    <location>
        <begin position="84"/>
        <end position="105"/>
    </location>
</feature>
<name>A0A2V1AZT8_9ASCO</name>
<feature type="compositionally biased region" description="Polar residues" evidence="1">
    <location>
        <begin position="35"/>
        <end position="50"/>
    </location>
</feature>
<sequence length="178" mass="20088">MTQDKPATSPFYIVNSGDCYELQETHESTLDTKEVSSSLQDTNAPNTPSEWSWTAQIPWKWNDFTTSTMTYMRRVKTAVMEMKVYHWLILWGILLFIPMMTFLGFYIKESTSPYGTLLSWITYLMGIFVMAGLWLYIAQTTNQAGPTLEELEEGRAGYSINGGDTSQAPANSGSLACE</sequence>
<dbReference type="GeneID" id="37009197"/>
<dbReference type="AlphaFoldDB" id="A0A2V1AZT8"/>
<protein>
    <submittedName>
        <fullName evidence="3">Uncharacterized protein</fullName>
    </submittedName>
</protein>
<dbReference type="VEuPathDB" id="FungiDB:CXQ85_003867"/>
<accession>A0A2V1AZT8</accession>
<evidence type="ECO:0000313" key="4">
    <source>
        <dbReference type="Proteomes" id="UP000244309"/>
    </source>
</evidence>
<feature type="region of interest" description="Disordered" evidence="1">
    <location>
        <begin position="31"/>
        <end position="50"/>
    </location>
</feature>
<gene>
    <name evidence="3" type="ORF">CXQ85_003867</name>
</gene>
<comment type="caution">
    <text evidence="3">The sequence shown here is derived from an EMBL/GenBank/DDBJ whole genome shotgun (WGS) entry which is preliminary data.</text>
</comment>
<dbReference type="Proteomes" id="UP000244309">
    <property type="component" value="Unassembled WGS sequence"/>
</dbReference>
<reference evidence="3 4" key="1">
    <citation type="submission" date="2017-12" db="EMBL/GenBank/DDBJ databases">
        <title>Genome Sequence of a Multidrug-Resistant Candida haemulonii Isolate from a Patient with Chronic Leg Ulcers in Israel.</title>
        <authorList>
            <person name="Chow N.A."/>
            <person name="Gade L."/>
            <person name="Batra D."/>
            <person name="Rowe L.A."/>
            <person name="Ben-Ami R."/>
            <person name="Loparev V.N."/>
            <person name="Litvintseva A.P."/>
        </authorList>
    </citation>
    <scope>NUCLEOTIDE SEQUENCE [LARGE SCALE GENOMIC DNA]</scope>
    <source>
        <strain evidence="3 4">B11899</strain>
    </source>
</reference>
<dbReference type="EMBL" id="PKFO01000011">
    <property type="protein sequence ID" value="PVH23577.1"/>
    <property type="molecule type" value="Genomic_DNA"/>
</dbReference>
<evidence type="ECO:0000256" key="1">
    <source>
        <dbReference type="SAM" id="MobiDB-lite"/>
    </source>
</evidence>
<keyword evidence="4" id="KW-1185">Reference proteome</keyword>
<keyword evidence="2" id="KW-0472">Membrane</keyword>
<feature type="transmembrane region" description="Helical" evidence="2">
    <location>
        <begin position="117"/>
        <end position="137"/>
    </location>
</feature>